<evidence type="ECO:0000313" key="1">
    <source>
        <dbReference type="EMBL" id="KOS39822.1"/>
    </source>
</evidence>
<dbReference type="AlphaFoldDB" id="A0A0N0RY62"/>
<protein>
    <submittedName>
        <fullName evidence="1">Uncharacterized protein</fullName>
    </submittedName>
</protein>
<sequence>MLLSSDRFILMTLAGLCRRPL</sequence>
<keyword evidence="2" id="KW-1185">Reference proteome</keyword>
<comment type="caution">
    <text evidence="1">The sequence shown here is derived from an EMBL/GenBank/DDBJ whole genome shotgun (WGS) entry which is preliminary data.</text>
</comment>
<dbReference type="EMBL" id="LHQQ01000187">
    <property type="protein sequence ID" value="KOS39822.1"/>
    <property type="molecule type" value="Genomic_DNA"/>
</dbReference>
<dbReference type="Proteomes" id="UP000037696">
    <property type="component" value="Unassembled WGS sequence"/>
</dbReference>
<organism evidence="1 2">
    <name type="scientific">Penicillium nordicum</name>
    <dbReference type="NCBI Taxonomy" id="229535"/>
    <lineage>
        <taxon>Eukaryota</taxon>
        <taxon>Fungi</taxon>
        <taxon>Dikarya</taxon>
        <taxon>Ascomycota</taxon>
        <taxon>Pezizomycotina</taxon>
        <taxon>Eurotiomycetes</taxon>
        <taxon>Eurotiomycetidae</taxon>
        <taxon>Eurotiales</taxon>
        <taxon>Aspergillaceae</taxon>
        <taxon>Penicillium</taxon>
    </lineage>
</organism>
<feature type="non-terminal residue" evidence="1">
    <location>
        <position position="21"/>
    </location>
</feature>
<name>A0A0N0RY62_9EURO</name>
<gene>
    <name evidence="1" type="ORF">ACN38_g9321</name>
</gene>
<reference evidence="1 2" key="1">
    <citation type="submission" date="2015-08" db="EMBL/GenBank/DDBJ databases">
        <title>Genome sequencing of Penicillium nordicum.</title>
        <authorList>
            <person name="Nguyen H.D."/>
            <person name="Seifert K.A."/>
        </authorList>
    </citation>
    <scope>NUCLEOTIDE SEQUENCE [LARGE SCALE GENOMIC DNA]</scope>
    <source>
        <strain evidence="1 2">DAOMC 185683</strain>
    </source>
</reference>
<evidence type="ECO:0000313" key="2">
    <source>
        <dbReference type="Proteomes" id="UP000037696"/>
    </source>
</evidence>
<proteinExistence type="predicted"/>
<accession>A0A0N0RY62</accession>